<keyword evidence="2" id="KW-1133">Transmembrane helix</keyword>
<accession>A0A430FI02</accession>
<keyword evidence="4" id="KW-1185">Reference proteome</keyword>
<feature type="transmembrane region" description="Helical" evidence="2">
    <location>
        <begin position="146"/>
        <end position="169"/>
    </location>
</feature>
<evidence type="ECO:0000256" key="2">
    <source>
        <dbReference type="SAM" id="Phobius"/>
    </source>
</evidence>
<evidence type="ECO:0000256" key="1">
    <source>
        <dbReference type="SAM" id="MobiDB-lite"/>
    </source>
</evidence>
<keyword evidence="2" id="KW-0812">Transmembrane</keyword>
<gene>
    <name evidence="3" type="ORF">D2E23_0139</name>
</gene>
<organism evidence="3 4">
    <name type="scientific">Bifidobacterium callimiconis</name>
    <dbReference type="NCBI Taxonomy" id="2306973"/>
    <lineage>
        <taxon>Bacteria</taxon>
        <taxon>Bacillati</taxon>
        <taxon>Actinomycetota</taxon>
        <taxon>Actinomycetes</taxon>
        <taxon>Bifidobacteriales</taxon>
        <taxon>Bifidobacteriaceae</taxon>
        <taxon>Bifidobacterium</taxon>
    </lineage>
</organism>
<keyword evidence="2" id="KW-0472">Membrane</keyword>
<dbReference type="Proteomes" id="UP000288607">
    <property type="component" value="Unassembled WGS sequence"/>
</dbReference>
<feature type="region of interest" description="Disordered" evidence="1">
    <location>
        <begin position="190"/>
        <end position="212"/>
    </location>
</feature>
<evidence type="ECO:0000313" key="3">
    <source>
        <dbReference type="EMBL" id="RSX52411.1"/>
    </source>
</evidence>
<sequence>MGAIRKAFKVKNAVRHPVHTATRPVRRAVRKAVVPKSVRKASYKIRSVSTAVHNPVSTAVRSLDGDNHGRRAPGRSSSPKTTYGRSFKRSTRRSTSIGYPEHSYPFEGMASDIDDVSNPRETAPVVYISKEKSLALQFLDRIIEVVAPWILLFAVPFLFWLAIMPFTFLPGGGNYDRYIAPILDHTQQESMPSYTSVEEKAKAGSNEDPASLRDSWRDNDLDVILIDSQTGQIVTNEVTRDNWHTDGLISYSNDTISMFVRSK</sequence>
<feature type="compositionally biased region" description="Polar residues" evidence="1">
    <location>
        <begin position="75"/>
        <end position="84"/>
    </location>
</feature>
<proteinExistence type="predicted"/>
<dbReference type="EMBL" id="QXGJ01000001">
    <property type="protein sequence ID" value="RSX52411.1"/>
    <property type="molecule type" value="Genomic_DNA"/>
</dbReference>
<reference evidence="3 4" key="1">
    <citation type="submission" date="2018-09" db="EMBL/GenBank/DDBJ databases">
        <title>Characterization of the phylogenetic diversity of five novel species belonging to the genus Bifidobacterium.</title>
        <authorList>
            <person name="Lugli G.A."/>
            <person name="Duranti S."/>
            <person name="Milani C."/>
        </authorList>
    </citation>
    <scope>NUCLEOTIDE SEQUENCE [LARGE SCALE GENOMIC DNA]</scope>
    <source>
        <strain evidence="3 4">2028B</strain>
    </source>
</reference>
<feature type="region of interest" description="Disordered" evidence="1">
    <location>
        <begin position="60"/>
        <end position="102"/>
    </location>
</feature>
<protein>
    <submittedName>
        <fullName evidence="3">Uncharacterized protein</fullName>
    </submittedName>
</protein>
<name>A0A430FI02_9BIFI</name>
<evidence type="ECO:0000313" key="4">
    <source>
        <dbReference type="Proteomes" id="UP000288607"/>
    </source>
</evidence>
<comment type="caution">
    <text evidence="3">The sequence shown here is derived from an EMBL/GenBank/DDBJ whole genome shotgun (WGS) entry which is preliminary data.</text>
</comment>
<dbReference type="AlphaFoldDB" id="A0A430FI02"/>